<dbReference type="RefSeq" id="WP_367959427.1">
    <property type="nucleotide sequence ID" value="NZ_JBAKFH010000001.1"/>
</dbReference>
<evidence type="ECO:0000256" key="1">
    <source>
        <dbReference type="ARBA" id="ARBA00010894"/>
    </source>
</evidence>
<dbReference type="EMBL" id="JBAKFM010000004">
    <property type="protein sequence ID" value="MEX0469721.1"/>
    <property type="molecule type" value="Genomic_DNA"/>
</dbReference>
<keyword evidence="2" id="KW-0472">Membrane</keyword>
<sequence length="192" mass="21311">MGPGYLANPLAFLVDTLFSLYIMAVMLRFLLQWARADFYNPLSQFLVRITQPLLHPFRRLIPGWGGIDLSALVLMIILQMIALALLMMIAGVTPRVDYLLLRTPAELISLLLNVYLVAIVVRAVLSWINPHDYNPATTVLLSLTEPVIRPLRSVIPPLGGVDLSPLVAIILIQVAKMLILPPLDRIAPGLMM</sequence>
<protein>
    <submittedName>
        <fullName evidence="3">YggT family protein</fullName>
    </submittedName>
</protein>
<proteinExistence type="inferred from homology"/>
<feature type="transmembrane region" description="Helical" evidence="2">
    <location>
        <begin position="12"/>
        <end position="31"/>
    </location>
</feature>
<name>A0ABV3TDL0_9GAMM</name>
<evidence type="ECO:0000313" key="4">
    <source>
        <dbReference type="Proteomes" id="UP001556709"/>
    </source>
</evidence>
<comment type="similarity">
    <text evidence="1">Belongs to the YggT family.</text>
</comment>
<gene>
    <name evidence="3" type="ORF">V6X73_08280</name>
</gene>
<dbReference type="PANTHER" id="PTHR33219:SF14">
    <property type="entry name" value="PROTEIN COFACTOR ASSEMBLY OF COMPLEX C SUBUNIT B CCB3, CHLOROPLASTIC-RELATED"/>
    <property type="match status" value="1"/>
</dbReference>
<dbReference type="Pfam" id="PF02325">
    <property type="entry name" value="CCB3_YggT"/>
    <property type="match status" value="2"/>
</dbReference>
<feature type="transmembrane region" description="Helical" evidence="2">
    <location>
        <begin position="105"/>
        <end position="128"/>
    </location>
</feature>
<dbReference type="Proteomes" id="UP001556709">
    <property type="component" value="Unassembled WGS sequence"/>
</dbReference>
<organism evidence="3 4">
    <name type="scientific">Spiribacter pallidus</name>
    <dbReference type="NCBI Taxonomy" id="1987936"/>
    <lineage>
        <taxon>Bacteria</taxon>
        <taxon>Pseudomonadati</taxon>
        <taxon>Pseudomonadota</taxon>
        <taxon>Gammaproteobacteria</taxon>
        <taxon>Chromatiales</taxon>
        <taxon>Ectothiorhodospiraceae</taxon>
        <taxon>Spiribacter</taxon>
    </lineage>
</organism>
<keyword evidence="2" id="KW-0812">Transmembrane</keyword>
<reference evidence="3 4" key="1">
    <citation type="submission" date="2024-02" db="EMBL/GenBank/DDBJ databases">
        <title>New especies of Spiribacter isolated from saline water.</title>
        <authorList>
            <person name="Leon M.J."/>
            <person name="De La Haba R."/>
            <person name="Sanchez-Porro C."/>
            <person name="Ventosa A."/>
        </authorList>
    </citation>
    <scope>NUCLEOTIDE SEQUENCE [LARGE SCALE GENOMIC DNA]</scope>
    <source>
        <strain evidence="4">ag22IC6-390</strain>
    </source>
</reference>
<keyword evidence="4" id="KW-1185">Reference proteome</keyword>
<dbReference type="InterPro" id="IPR003425">
    <property type="entry name" value="CCB3/YggT"/>
</dbReference>
<feature type="transmembrane region" description="Helical" evidence="2">
    <location>
        <begin position="69"/>
        <end position="93"/>
    </location>
</feature>
<accession>A0ABV3TDL0</accession>
<comment type="caution">
    <text evidence="3">The sequence shown here is derived from an EMBL/GenBank/DDBJ whole genome shotgun (WGS) entry which is preliminary data.</text>
</comment>
<keyword evidence="2" id="KW-1133">Transmembrane helix</keyword>
<dbReference type="PANTHER" id="PTHR33219">
    <property type="entry name" value="YLMG HOMOLOG PROTEIN 2, CHLOROPLASTIC"/>
    <property type="match status" value="1"/>
</dbReference>
<evidence type="ECO:0000313" key="3">
    <source>
        <dbReference type="EMBL" id="MEX0469721.1"/>
    </source>
</evidence>
<evidence type="ECO:0000256" key="2">
    <source>
        <dbReference type="SAM" id="Phobius"/>
    </source>
</evidence>